<proteinExistence type="predicted"/>
<dbReference type="Proteomes" id="UP000299102">
    <property type="component" value="Unassembled WGS sequence"/>
</dbReference>
<comment type="caution">
    <text evidence="1">The sequence shown here is derived from an EMBL/GenBank/DDBJ whole genome shotgun (WGS) entry which is preliminary data.</text>
</comment>
<sequence length="104" mass="11318">MFCGVIASSRNISSETSINFPYTNPCSLSLSRGEFTASYAGIRGPEGGRRYSAEGRGVTCGDVIISQPRSIDIVLRLGAPSLFTNRPRPWIGPHSMENLDNLIR</sequence>
<reference evidence="1 2" key="1">
    <citation type="journal article" date="2019" name="Commun. Biol.">
        <title>The bagworm genome reveals a unique fibroin gene that provides high tensile strength.</title>
        <authorList>
            <person name="Kono N."/>
            <person name="Nakamura H."/>
            <person name="Ohtoshi R."/>
            <person name="Tomita M."/>
            <person name="Numata K."/>
            <person name="Arakawa K."/>
        </authorList>
    </citation>
    <scope>NUCLEOTIDE SEQUENCE [LARGE SCALE GENOMIC DNA]</scope>
</reference>
<evidence type="ECO:0000313" key="2">
    <source>
        <dbReference type="Proteomes" id="UP000299102"/>
    </source>
</evidence>
<evidence type="ECO:0000313" key="1">
    <source>
        <dbReference type="EMBL" id="GBP39756.1"/>
    </source>
</evidence>
<keyword evidence="2" id="KW-1185">Reference proteome</keyword>
<organism evidence="1 2">
    <name type="scientific">Eumeta variegata</name>
    <name type="common">Bagworm moth</name>
    <name type="synonym">Eumeta japonica</name>
    <dbReference type="NCBI Taxonomy" id="151549"/>
    <lineage>
        <taxon>Eukaryota</taxon>
        <taxon>Metazoa</taxon>
        <taxon>Ecdysozoa</taxon>
        <taxon>Arthropoda</taxon>
        <taxon>Hexapoda</taxon>
        <taxon>Insecta</taxon>
        <taxon>Pterygota</taxon>
        <taxon>Neoptera</taxon>
        <taxon>Endopterygota</taxon>
        <taxon>Lepidoptera</taxon>
        <taxon>Glossata</taxon>
        <taxon>Ditrysia</taxon>
        <taxon>Tineoidea</taxon>
        <taxon>Psychidae</taxon>
        <taxon>Oiketicinae</taxon>
        <taxon>Eumeta</taxon>
    </lineage>
</organism>
<dbReference type="AlphaFoldDB" id="A0A4C1VL81"/>
<protein>
    <submittedName>
        <fullName evidence="1">Uncharacterized protein</fullName>
    </submittedName>
</protein>
<dbReference type="EMBL" id="BGZK01000370">
    <property type="protein sequence ID" value="GBP39756.1"/>
    <property type="molecule type" value="Genomic_DNA"/>
</dbReference>
<accession>A0A4C1VL81</accession>
<name>A0A4C1VL81_EUMVA</name>
<gene>
    <name evidence="1" type="ORF">EVAR_23082_1</name>
</gene>